<dbReference type="Proteomes" id="UP001152622">
    <property type="component" value="Chromosome 19"/>
</dbReference>
<keyword evidence="2" id="KW-1185">Reference proteome</keyword>
<sequence>MAQNNTVEITNIMKNPVTVKYGLTVTGLTKELENNTYVTSTEAMTVDVSGKTFQLDSSNSLVITETGSFVVNNAGNIDPT</sequence>
<accession>A0A9Q1ED06</accession>
<protein>
    <submittedName>
        <fullName evidence="1">Uncharacterized protein</fullName>
    </submittedName>
</protein>
<dbReference type="AlphaFoldDB" id="A0A9Q1ED06"/>
<evidence type="ECO:0000313" key="1">
    <source>
        <dbReference type="EMBL" id="KAJ8336545.1"/>
    </source>
</evidence>
<comment type="caution">
    <text evidence="1">The sequence shown here is derived from an EMBL/GenBank/DDBJ whole genome shotgun (WGS) entry which is preliminary data.</text>
</comment>
<evidence type="ECO:0000313" key="2">
    <source>
        <dbReference type="Proteomes" id="UP001152622"/>
    </source>
</evidence>
<proteinExistence type="predicted"/>
<dbReference type="EMBL" id="JAINUF010000019">
    <property type="protein sequence ID" value="KAJ8336545.1"/>
    <property type="molecule type" value="Genomic_DNA"/>
</dbReference>
<reference evidence="1" key="1">
    <citation type="journal article" date="2023" name="Science">
        <title>Genome structures resolve the early diversification of teleost fishes.</title>
        <authorList>
            <person name="Parey E."/>
            <person name="Louis A."/>
            <person name="Montfort J."/>
            <person name="Bouchez O."/>
            <person name="Roques C."/>
            <person name="Iampietro C."/>
            <person name="Lluch J."/>
            <person name="Castinel A."/>
            <person name="Donnadieu C."/>
            <person name="Desvignes T."/>
            <person name="Floi Bucao C."/>
            <person name="Jouanno E."/>
            <person name="Wen M."/>
            <person name="Mejri S."/>
            <person name="Dirks R."/>
            <person name="Jansen H."/>
            <person name="Henkel C."/>
            <person name="Chen W.J."/>
            <person name="Zahm M."/>
            <person name="Cabau C."/>
            <person name="Klopp C."/>
            <person name="Thompson A.W."/>
            <person name="Robinson-Rechavi M."/>
            <person name="Braasch I."/>
            <person name="Lecointre G."/>
            <person name="Bobe J."/>
            <person name="Postlethwait J.H."/>
            <person name="Berthelot C."/>
            <person name="Roest Crollius H."/>
            <person name="Guiguen Y."/>
        </authorList>
    </citation>
    <scope>NUCLEOTIDE SEQUENCE</scope>
    <source>
        <strain evidence="1">WJC10195</strain>
    </source>
</reference>
<organism evidence="1 2">
    <name type="scientific">Synaphobranchus kaupii</name>
    <name type="common">Kaup's arrowtooth eel</name>
    <dbReference type="NCBI Taxonomy" id="118154"/>
    <lineage>
        <taxon>Eukaryota</taxon>
        <taxon>Metazoa</taxon>
        <taxon>Chordata</taxon>
        <taxon>Craniata</taxon>
        <taxon>Vertebrata</taxon>
        <taxon>Euteleostomi</taxon>
        <taxon>Actinopterygii</taxon>
        <taxon>Neopterygii</taxon>
        <taxon>Teleostei</taxon>
        <taxon>Anguilliformes</taxon>
        <taxon>Synaphobranchidae</taxon>
        <taxon>Synaphobranchus</taxon>
    </lineage>
</organism>
<name>A0A9Q1ED06_SYNKA</name>
<gene>
    <name evidence="1" type="ORF">SKAU_G00377650</name>
</gene>